<sequence length="281" mass="30729">MIDLHSHMLPGIDDGAADLSVTLEMARMQIDQGVEIVACTPHILPGVFHNEGQQIRQAVDRLQNALDEAGLPLALMPGADNHIVPNFVTELRQGRLLSLGDTRYVLVEPPHNVAPARLDELVFGIALSDYVPVITHPERLRWVEDKYDLIKRMADRGIWMQVTSGSLVGRFGRRPKYWAERMICEGIVHILASDAHDITSRPPDLAAGRQAAERLVGADEAERMVSGRPLDMVLNKAPADCAPIGVERFDGAGGKDGGDLPAVRGHGSGALLGRLRRFLSR</sequence>
<dbReference type="EC" id="3.1.3.48" evidence="2"/>
<dbReference type="Gene3D" id="3.20.20.140">
    <property type="entry name" value="Metal-dependent hydrolases"/>
    <property type="match status" value="1"/>
</dbReference>
<dbReference type="HOGENOM" id="CLU_085966_1_0_5"/>
<dbReference type="GO" id="GO:0030145">
    <property type="term" value="F:manganese ion binding"/>
    <property type="evidence" value="ECO:0007669"/>
    <property type="project" value="InterPro"/>
</dbReference>
<dbReference type="Proteomes" id="UP000006633">
    <property type="component" value="Chromosome"/>
</dbReference>
<dbReference type="STRING" id="639283.Snov_3223"/>
<dbReference type="GO" id="GO:0004725">
    <property type="term" value="F:protein tyrosine phosphatase activity"/>
    <property type="evidence" value="ECO:0007669"/>
    <property type="project" value="UniProtKB-EC"/>
</dbReference>
<evidence type="ECO:0000256" key="1">
    <source>
        <dbReference type="ARBA" id="ARBA00005750"/>
    </source>
</evidence>
<keyword evidence="6" id="KW-1185">Reference proteome</keyword>
<dbReference type="AlphaFoldDB" id="D7A840"/>
<dbReference type="SUPFAM" id="SSF89550">
    <property type="entry name" value="PHP domain-like"/>
    <property type="match status" value="1"/>
</dbReference>
<organism evidence="5 6">
    <name type="scientific">Ancylobacter novellus (strain ATCC 8093 / DSM 506 / JCM 20403 / CCM 1077 / IAM 12100 / NBRC 12443 / NCIMB 10456)</name>
    <name type="common">Starkeya novella</name>
    <dbReference type="NCBI Taxonomy" id="639283"/>
    <lineage>
        <taxon>Bacteria</taxon>
        <taxon>Pseudomonadati</taxon>
        <taxon>Pseudomonadota</taxon>
        <taxon>Alphaproteobacteria</taxon>
        <taxon>Hyphomicrobiales</taxon>
        <taxon>Xanthobacteraceae</taxon>
        <taxon>Ancylobacter</taxon>
    </lineage>
</organism>
<reference evidence="5 6" key="1">
    <citation type="journal article" date="2012" name="Stand. Genomic Sci.">
        <title>Complete genome sequence of the facultatively chemolithoautotrophic and methylotrophic alpha Proteobacterium Starkeya novella type strain (ATCC 8093(T)).</title>
        <authorList>
            <person name="Kappler U."/>
            <person name="Davenport K."/>
            <person name="Beatson S."/>
            <person name="Lucas S."/>
            <person name="Lapidus A."/>
            <person name="Copeland A."/>
            <person name="Berry K.W."/>
            <person name="Glavina Del Rio T."/>
            <person name="Hammon N."/>
            <person name="Dalin E."/>
            <person name="Tice H."/>
            <person name="Pitluck S."/>
            <person name="Richardson P."/>
            <person name="Bruce D."/>
            <person name="Goodwin L.A."/>
            <person name="Han C."/>
            <person name="Tapia R."/>
            <person name="Detter J.C."/>
            <person name="Chang Y.J."/>
            <person name="Jeffries C.D."/>
            <person name="Land M."/>
            <person name="Hauser L."/>
            <person name="Kyrpides N.C."/>
            <person name="Goker M."/>
            <person name="Ivanova N."/>
            <person name="Klenk H.P."/>
            <person name="Woyke T."/>
        </authorList>
    </citation>
    <scope>NUCLEOTIDE SEQUENCE [LARGE SCALE GENOMIC DNA]</scope>
    <source>
        <strain evidence="6">ATCC 8093 / DSM 506 / JCM 20403 / CCM 1077 / IAM 12100 / NBRC 12443 / NCIMB 10456</strain>
    </source>
</reference>
<dbReference type="PANTHER" id="PTHR39181:SF1">
    <property type="entry name" value="TYROSINE-PROTEIN PHOSPHATASE YWQE"/>
    <property type="match status" value="1"/>
</dbReference>
<gene>
    <name evidence="5" type="ordered locus">Snov_3223</name>
</gene>
<comment type="catalytic activity">
    <reaction evidence="4">
        <text>O-phospho-L-tyrosyl-[protein] + H2O = L-tyrosyl-[protein] + phosphate</text>
        <dbReference type="Rhea" id="RHEA:10684"/>
        <dbReference type="Rhea" id="RHEA-COMP:10136"/>
        <dbReference type="Rhea" id="RHEA-COMP:20101"/>
        <dbReference type="ChEBI" id="CHEBI:15377"/>
        <dbReference type="ChEBI" id="CHEBI:43474"/>
        <dbReference type="ChEBI" id="CHEBI:46858"/>
        <dbReference type="ChEBI" id="CHEBI:61978"/>
        <dbReference type="EC" id="3.1.3.48"/>
    </reaction>
</comment>
<evidence type="ECO:0000256" key="2">
    <source>
        <dbReference type="ARBA" id="ARBA00013064"/>
    </source>
</evidence>
<dbReference type="OrthoDB" id="9788539at2"/>
<dbReference type="InterPro" id="IPR016667">
    <property type="entry name" value="Caps_polysacc_synth_CpsB/CapC"/>
</dbReference>
<name>D7A840_ANCN5</name>
<proteinExistence type="inferred from homology"/>
<dbReference type="PANTHER" id="PTHR39181">
    <property type="entry name" value="TYROSINE-PROTEIN PHOSPHATASE YWQE"/>
    <property type="match status" value="1"/>
</dbReference>
<evidence type="ECO:0000313" key="5">
    <source>
        <dbReference type="EMBL" id="ADH90498.1"/>
    </source>
</evidence>
<evidence type="ECO:0000256" key="3">
    <source>
        <dbReference type="ARBA" id="ARBA00022801"/>
    </source>
</evidence>
<dbReference type="eggNOG" id="COG4464">
    <property type="taxonomic scope" value="Bacteria"/>
</dbReference>
<dbReference type="Pfam" id="PF19567">
    <property type="entry name" value="CpsB_CapC"/>
    <property type="match status" value="1"/>
</dbReference>
<dbReference type="InterPro" id="IPR016195">
    <property type="entry name" value="Pol/histidinol_Pase-like"/>
</dbReference>
<accession>D7A840</accession>
<dbReference type="RefSeq" id="WP_013167999.1">
    <property type="nucleotide sequence ID" value="NC_014217.1"/>
</dbReference>
<protein>
    <recommendedName>
        <fullName evidence="2">protein-tyrosine-phosphatase</fullName>
        <ecNumber evidence="2">3.1.3.48</ecNumber>
    </recommendedName>
</protein>
<evidence type="ECO:0000313" key="6">
    <source>
        <dbReference type="Proteomes" id="UP000006633"/>
    </source>
</evidence>
<evidence type="ECO:0000256" key="4">
    <source>
        <dbReference type="ARBA" id="ARBA00051722"/>
    </source>
</evidence>
<comment type="similarity">
    <text evidence="1">Belongs to the metallo-dependent hydrolases superfamily. CpsB/CapC family.</text>
</comment>
<dbReference type="EMBL" id="CP002026">
    <property type="protein sequence ID" value="ADH90498.1"/>
    <property type="molecule type" value="Genomic_DNA"/>
</dbReference>
<keyword evidence="3 5" id="KW-0378">Hydrolase</keyword>
<dbReference type="KEGG" id="sno:Snov_3223"/>